<gene>
    <name evidence="2" type="ORF">Dda_6467</name>
</gene>
<dbReference type="AlphaFoldDB" id="A0AAD6NHK4"/>
<dbReference type="PANTHER" id="PTHR28086">
    <property type="entry name" value="UPF0662 PROTEIN YPL260W"/>
    <property type="match status" value="1"/>
</dbReference>
<dbReference type="Pfam" id="PF10303">
    <property type="entry name" value="DUF2408"/>
    <property type="match status" value="1"/>
</dbReference>
<feature type="coiled-coil region" evidence="1">
    <location>
        <begin position="282"/>
        <end position="343"/>
    </location>
</feature>
<dbReference type="Proteomes" id="UP001221413">
    <property type="component" value="Unassembled WGS sequence"/>
</dbReference>
<evidence type="ECO:0000256" key="1">
    <source>
        <dbReference type="SAM" id="Coils"/>
    </source>
</evidence>
<keyword evidence="1" id="KW-0175">Coiled coil</keyword>
<protein>
    <submittedName>
        <fullName evidence="2">Uncharacterized protein</fullName>
    </submittedName>
</protein>
<sequence>MLKLRYGVAVACSIPMDGFHYTRNILDTFSSPHEAHKRRGAPFTFDVVGLLQLLKDLKKPVTSSTVYAPSFDHAIKNPENLSLNHSSSLQDPRPGDIAILSSHRIIIIEGNYLCFYPPPSPGSDTNETYPSQLWLEVAKSFDENWVIETPLDVASSRLASRHLQAGIVATLEEGFARANGSDKENAENIIQQALYHRIVVAQTARLKMDPNIKHTTNLREIRSQLDQFRNDRTRYIKSSDIESLFRSLDVRPQDLQILGGDFVLPTHAERKSEAAVYSRHDLKTLEAKFDDINRILERGKEKYGAMWSDFFESQLDECRRALIPVVQSEMKELQERISEVENSRVNGKFLAPDGTVPEGQEVTTDLLEKCRFIADSIANRTLKVDPTFTKIYESLSAIKGKLEQLMLTQAWSMRETDLFEILEQLRQIDGGRVDGLFVGSDRTSPEDGQKVWISPEGQGAVNGLLEECYEICHQLRCQIEDS</sequence>
<organism evidence="2 3">
    <name type="scientific">Drechslerella dactyloides</name>
    <name type="common">Nematode-trapping fungus</name>
    <name type="synonym">Arthrobotrys dactyloides</name>
    <dbReference type="NCBI Taxonomy" id="74499"/>
    <lineage>
        <taxon>Eukaryota</taxon>
        <taxon>Fungi</taxon>
        <taxon>Dikarya</taxon>
        <taxon>Ascomycota</taxon>
        <taxon>Pezizomycotina</taxon>
        <taxon>Orbiliomycetes</taxon>
        <taxon>Orbiliales</taxon>
        <taxon>Orbiliaceae</taxon>
        <taxon>Drechslerella</taxon>
    </lineage>
</organism>
<evidence type="ECO:0000313" key="2">
    <source>
        <dbReference type="EMBL" id="KAJ6258427.1"/>
    </source>
</evidence>
<comment type="caution">
    <text evidence="2">The sequence shown here is derived from an EMBL/GenBank/DDBJ whole genome shotgun (WGS) entry which is preliminary data.</text>
</comment>
<dbReference type="Gene3D" id="3.40.50.300">
    <property type="entry name" value="P-loop containing nucleotide triphosphate hydrolases"/>
    <property type="match status" value="1"/>
</dbReference>
<dbReference type="InterPro" id="IPR027417">
    <property type="entry name" value="P-loop_NTPase"/>
</dbReference>
<accession>A0AAD6NHK4</accession>
<dbReference type="GO" id="GO:0005737">
    <property type="term" value="C:cytoplasm"/>
    <property type="evidence" value="ECO:0007669"/>
    <property type="project" value="TreeGrafter"/>
</dbReference>
<dbReference type="InterPro" id="IPR018810">
    <property type="entry name" value="UPF0662"/>
</dbReference>
<dbReference type="GO" id="GO:0005634">
    <property type="term" value="C:nucleus"/>
    <property type="evidence" value="ECO:0007669"/>
    <property type="project" value="TreeGrafter"/>
</dbReference>
<proteinExistence type="predicted"/>
<dbReference type="EMBL" id="JAQGDS010000008">
    <property type="protein sequence ID" value="KAJ6258427.1"/>
    <property type="molecule type" value="Genomic_DNA"/>
</dbReference>
<dbReference type="SUPFAM" id="SSF52540">
    <property type="entry name" value="P-loop containing nucleoside triphosphate hydrolases"/>
    <property type="match status" value="1"/>
</dbReference>
<dbReference type="PANTHER" id="PTHR28086:SF1">
    <property type="entry name" value="CU(2+) SUPPRESSING AND BLEOMYCIN SENSITIVE PROTEIN 1"/>
    <property type="match status" value="1"/>
</dbReference>
<name>A0AAD6NHK4_DREDA</name>
<reference evidence="2" key="1">
    <citation type="submission" date="2023-01" db="EMBL/GenBank/DDBJ databases">
        <title>The chitinases involved in constricting ring structure development in the nematode-trapping fungus Drechslerella dactyloides.</title>
        <authorList>
            <person name="Wang R."/>
            <person name="Zhang L."/>
            <person name="Tang P."/>
            <person name="Li S."/>
            <person name="Liang L."/>
        </authorList>
    </citation>
    <scope>NUCLEOTIDE SEQUENCE</scope>
    <source>
        <strain evidence="2">YMF1.00031</strain>
    </source>
</reference>
<keyword evidence="3" id="KW-1185">Reference proteome</keyword>
<evidence type="ECO:0000313" key="3">
    <source>
        <dbReference type="Proteomes" id="UP001221413"/>
    </source>
</evidence>